<dbReference type="EMBL" id="BLXT01005500">
    <property type="protein sequence ID" value="GFO23079.1"/>
    <property type="molecule type" value="Genomic_DNA"/>
</dbReference>
<accession>A0AAV4BW89</accession>
<sequence>MREGAAKKRRGDGGRCVKEQQRSAEETAENAWGRSKEAQRRRRRMTRGDHKEAWAGRGDVRRYGKGRAEEIGEDLHSRTD</sequence>
<proteinExistence type="predicted"/>
<evidence type="ECO:0000256" key="1">
    <source>
        <dbReference type="SAM" id="MobiDB-lite"/>
    </source>
</evidence>
<keyword evidence="3" id="KW-1185">Reference proteome</keyword>
<evidence type="ECO:0000313" key="2">
    <source>
        <dbReference type="EMBL" id="GFO23079.1"/>
    </source>
</evidence>
<feature type="compositionally biased region" description="Basic and acidic residues" evidence="1">
    <location>
        <begin position="1"/>
        <end position="25"/>
    </location>
</feature>
<protein>
    <submittedName>
        <fullName evidence="2">Uncharacterized protein</fullName>
    </submittedName>
</protein>
<gene>
    <name evidence="2" type="ORF">PoB_004958400</name>
</gene>
<comment type="caution">
    <text evidence="2">The sequence shown here is derived from an EMBL/GenBank/DDBJ whole genome shotgun (WGS) entry which is preliminary data.</text>
</comment>
<evidence type="ECO:0000313" key="3">
    <source>
        <dbReference type="Proteomes" id="UP000735302"/>
    </source>
</evidence>
<organism evidence="2 3">
    <name type="scientific">Plakobranchus ocellatus</name>
    <dbReference type="NCBI Taxonomy" id="259542"/>
    <lineage>
        <taxon>Eukaryota</taxon>
        <taxon>Metazoa</taxon>
        <taxon>Spiralia</taxon>
        <taxon>Lophotrochozoa</taxon>
        <taxon>Mollusca</taxon>
        <taxon>Gastropoda</taxon>
        <taxon>Heterobranchia</taxon>
        <taxon>Euthyneura</taxon>
        <taxon>Panpulmonata</taxon>
        <taxon>Sacoglossa</taxon>
        <taxon>Placobranchoidea</taxon>
        <taxon>Plakobranchidae</taxon>
        <taxon>Plakobranchus</taxon>
    </lineage>
</organism>
<feature type="compositionally biased region" description="Basic and acidic residues" evidence="1">
    <location>
        <begin position="46"/>
        <end position="80"/>
    </location>
</feature>
<dbReference type="AlphaFoldDB" id="A0AAV4BW89"/>
<dbReference type="Proteomes" id="UP000735302">
    <property type="component" value="Unassembled WGS sequence"/>
</dbReference>
<feature type="region of interest" description="Disordered" evidence="1">
    <location>
        <begin position="1"/>
        <end position="80"/>
    </location>
</feature>
<reference evidence="2 3" key="1">
    <citation type="journal article" date="2021" name="Elife">
        <title>Chloroplast acquisition without the gene transfer in kleptoplastic sea slugs, Plakobranchus ocellatus.</title>
        <authorList>
            <person name="Maeda T."/>
            <person name="Takahashi S."/>
            <person name="Yoshida T."/>
            <person name="Shimamura S."/>
            <person name="Takaki Y."/>
            <person name="Nagai Y."/>
            <person name="Toyoda A."/>
            <person name="Suzuki Y."/>
            <person name="Arimoto A."/>
            <person name="Ishii H."/>
            <person name="Satoh N."/>
            <person name="Nishiyama T."/>
            <person name="Hasebe M."/>
            <person name="Maruyama T."/>
            <person name="Minagawa J."/>
            <person name="Obokata J."/>
            <person name="Shigenobu S."/>
        </authorList>
    </citation>
    <scope>NUCLEOTIDE SEQUENCE [LARGE SCALE GENOMIC DNA]</scope>
</reference>
<name>A0AAV4BW89_9GAST</name>